<feature type="transmembrane region" description="Helical" evidence="1">
    <location>
        <begin position="12"/>
        <end position="33"/>
    </location>
</feature>
<proteinExistence type="predicted"/>
<organism evidence="2 3">
    <name type="scientific">Burkholderia lata (strain ATCC 17760 / DSM 23089 / LMG 22485 / NCIMB 9086 / R18194 / 383)</name>
    <dbReference type="NCBI Taxonomy" id="482957"/>
    <lineage>
        <taxon>Bacteria</taxon>
        <taxon>Pseudomonadati</taxon>
        <taxon>Pseudomonadota</taxon>
        <taxon>Betaproteobacteria</taxon>
        <taxon>Burkholderiales</taxon>
        <taxon>Burkholderiaceae</taxon>
        <taxon>Burkholderia</taxon>
        <taxon>Burkholderia cepacia complex</taxon>
    </lineage>
</organism>
<reference evidence="2 3" key="1">
    <citation type="submission" date="2019-09" db="EMBL/GenBank/DDBJ databases">
        <authorList>
            <person name="Depoorter E."/>
        </authorList>
    </citation>
    <scope>NUCLEOTIDE SEQUENCE [LARGE SCALE GENOMIC DNA]</scope>
    <source>
        <strain evidence="2">R-39750</strain>
    </source>
</reference>
<dbReference type="AlphaFoldDB" id="A0A6P2V9N1"/>
<feature type="transmembrane region" description="Helical" evidence="1">
    <location>
        <begin position="92"/>
        <end position="113"/>
    </location>
</feature>
<dbReference type="Proteomes" id="UP000494110">
    <property type="component" value="Unassembled WGS sequence"/>
</dbReference>
<name>A0A6P2V9N1_BURL3</name>
<dbReference type="EMBL" id="CABVQN010000003">
    <property type="protein sequence ID" value="VWC75939.1"/>
    <property type="molecule type" value="Genomic_DNA"/>
</dbReference>
<gene>
    <name evidence="2" type="ORF">BLA39750_00870</name>
</gene>
<evidence type="ECO:0000313" key="3">
    <source>
        <dbReference type="Proteomes" id="UP000494110"/>
    </source>
</evidence>
<accession>A0A6P2V9N1</accession>
<keyword evidence="1" id="KW-0812">Transmembrane</keyword>
<evidence type="ECO:0000313" key="2">
    <source>
        <dbReference type="EMBL" id="VWC75939.1"/>
    </source>
</evidence>
<keyword evidence="1" id="KW-0472">Membrane</keyword>
<sequence>MFSHHVIARCKTEIRLGAFCLIGLAFGLAVLQLPSIAAKSSWLMALVGFTLKINALFAFAMVALLSSVGGVLPTRYRDSLLLVAISRVCAKFASGLSLRAAMFILGLSGVVAYSRDWHALSTFLIAAIWFAALRKLVLEHASGAPRPNVTAACTGWIFGVAFQSEISHLGSLAMHII</sequence>
<protein>
    <submittedName>
        <fullName evidence="2">Uncharacterized protein</fullName>
    </submittedName>
</protein>
<keyword evidence="1" id="KW-1133">Transmembrane helix</keyword>
<dbReference type="RefSeq" id="WP_175011026.1">
    <property type="nucleotide sequence ID" value="NZ_CABVQN010000003.1"/>
</dbReference>
<evidence type="ECO:0000256" key="1">
    <source>
        <dbReference type="SAM" id="Phobius"/>
    </source>
</evidence>
<feature type="transmembrane region" description="Helical" evidence="1">
    <location>
        <begin position="119"/>
        <end position="137"/>
    </location>
</feature>
<feature type="transmembrane region" description="Helical" evidence="1">
    <location>
        <begin position="53"/>
        <end position="72"/>
    </location>
</feature>